<dbReference type="PANTHER" id="PTHR47506">
    <property type="entry name" value="TRANSCRIPTIONAL REGULATORY PROTEIN"/>
    <property type="match status" value="1"/>
</dbReference>
<dbReference type="AlphaFoldDB" id="A0A6P1T071"/>
<sequence length="199" mass="21608">MARPAKFDRADAVFRAMQAIWSNGFERCSVKSLSELLGMTRSSFYNAFGSRESLFREAIAPYASQAPGAILNDPVKSPALPVIIRTVREICRSTAADPEGRGCMIQNTIIELCPDDHADGLGAELSNMVSGSIARIEELLHVAKANGEISADHDIHATALAVQNLMMGLNVLCKVIRSEEELWLLARTTLQGLGIVKPQ</sequence>
<dbReference type="KEGG" id="amaq:GO499_13600"/>
<evidence type="ECO:0000259" key="5">
    <source>
        <dbReference type="PROSITE" id="PS50977"/>
    </source>
</evidence>
<dbReference type="SUPFAM" id="SSF48498">
    <property type="entry name" value="Tetracyclin repressor-like, C-terminal domain"/>
    <property type="match status" value="1"/>
</dbReference>
<feature type="domain" description="HTH tetR-type" evidence="5">
    <location>
        <begin position="6"/>
        <end position="66"/>
    </location>
</feature>
<dbReference type="Gene3D" id="1.10.357.10">
    <property type="entry name" value="Tetracycline Repressor, domain 2"/>
    <property type="match status" value="1"/>
</dbReference>
<evidence type="ECO:0000256" key="4">
    <source>
        <dbReference type="PROSITE-ProRule" id="PRU00335"/>
    </source>
</evidence>
<accession>A0A6P1T071</accession>
<dbReference type="Gene3D" id="1.10.10.60">
    <property type="entry name" value="Homeodomain-like"/>
    <property type="match status" value="1"/>
</dbReference>
<dbReference type="RefSeq" id="WP_161862679.1">
    <property type="nucleotide sequence ID" value="NZ_CP046620.1"/>
</dbReference>
<dbReference type="SUPFAM" id="SSF46689">
    <property type="entry name" value="Homeodomain-like"/>
    <property type="match status" value="1"/>
</dbReference>
<dbReference type="Proteomes" id="UP000464495">
    <property type="component" value="Chromosome"/>
</dbReference>
<dbReference type="InterPro" id="IPR011075">
    <property type="entry name" value="TetR_C"/>
</dbReference>
<evidence type="ECO:0000313" key="7">
    <source>
        <dbReference type="Proteomes" id="UP000464495"/>
    </source>
</evidence>
<evidence type="ECO:0000313" key="6">
    <source>
        <dbReference type="EMBL" id="QHQ36128.1"/>
    </source>
</evidence>
<dbReference type="Pfam" id="PF00440">
    <property type="entry name" value="TetR_N"/>
    <property type="match status" value="1"/>
</dbReference>
<evidence type="ECO:0000256" key="1">
    <source>
        <dbReference type="ARBA" id="ARBA00023015"/>
    </source>
</evidence>
<keyword evidence="7" id="KW-1185">Reference proteome</keyword>
<organism evidence="6 7">
    <name type="scientific">Algicella marina</name>
    <dbReference type="NCBI Taxonomy" id="2683284"/>
    <lineage>
        <taxon>Bacteria</taxon>
        <taxon>Pseudomonadati</taxon>
        <taxon>Pseudomonadota</taxon>
        <taxon>Alphaproteobacteria</taxon>
        <taxon>Rhodobacterales</taxon>
        <taxon>Paracoccaceae</taxon>
        <taxon>Algicella</taxon>
    </lineage>
</organism>
<dbReference type="GO" id="GO:0003677">
    <property type="term" value="F:DNA binding"/>
    <property type="evidence" value="ECO:0007669"/>
    <property type="project" value="UniProtKB-UniRule"/>
</dbReference>
<name>A0A6P1T071_9RHOB</name>
<evidence type="ECO:0000256" key="2">
    <source>
        <dbReference type="ARBA" id="ARBA00023125"/>
    </source>
</evidence>
<keyword evidence="3" id="KW-0804">Transcription</keyword>
<proteinExistence type="predicted"/>
<feature type="DNA-binding region" description="H-T-H motif" evidence="4">
    <location>
        <begin position="29"/>
        <end position="48"/>
    </location>
</feature>
<dbReference type="InterPro" id="IPR001647">
    <property type="entry name" value="HTH_TetR"/>
</dbReference>
<evidence type="ECO:0000256" key="3">
    <source>
        <dbReference type="ARBA" id="ARBA00023163"/>
    </source>
</evidence>
<dbReference type="InterPro" id="IPR036271">
    <property type="entry name" value="Tet_transcr_reg_TetR-rel_C_sf"/>
</dbReference>
<dbReference type="Pfam" id="PF16925">
    <property type="entry name" value="TetR_C_13"/>
    <property type="match status" value="1"/>
</dbReference>
<keyword evidence="1" id="KW-0805">Transcription regulation</keyword>
<dbReference type="PANTHER" id="PTHR47506:SF1">
    <property type="entry name" value="HTH-TYPE TRANSCRIPTIONAL REGULATOR YJDC"/>
    <property type="match status" value="1"/>
</dbReference>
<dbReference type="InterPro" id="IPR009057">
    <property type="entry name" value="Homeodomain-like_sf"/>
</dbReference>
<gene>
    <name evidence="6" type="ORF">GO499_13600</name>
</gene>
<protein>
    <submittedName>
        <fullName evidence="6">TetR family transcriptional regulator</fullName>
    </submittedName>
</protein>
<dbReference type="EMBL" id="CP046620">
    <property type="protein sequence ID" value="QHQ36128.1"/>
    <property type="molecule type" value="Genomic_DNA"/>
</dbReference>
<keyword evidence="2 4" id="KW-0238">DNA-binding</keyword>
<dbReference type="PROSITE" id="PS50977">
    <property type="entry name" value="HTH_TETR_2"/>
    <property type="match status" value="1"/>
</dbReference>
<reference evidence="6 7" key="1">
    <citation type="submission" date="2019-12" db="EMBL/GenBank/DDBJ databases">
        <title>Complete genome sequence of Algicella marina strain 9Alg 56(T) isolated from the red alga Tichocarpus crinitus.</title>
        <authorList>
            <person name="Kim S.-G."/>
            <person name="Nedashkovskaya O.I."/>
        </authorList>
    </citation>
    <scope>NUCLEOTIDE SEQUENCE [LARGE SCALE GENOMIC DNA]</scope>
    <source>
        <strain evidence="6 7">9Alg 56</strain>
    </source>
</reference>